<accession>F8A7Z2</accession>
<dbReference type="EMBL" id="CP002683">
    <property type="protein sequence ID" value="AEH43908.1"/>
    <property type="molecule type" value="Genomic_DNA"/>
</dbReference>
<dbReference type="Pfam" id="PF07804">
    <property type="entry name" value="HipA_C"/>
    <property type="match status" value="1"/>
</dbReference>
<reference evidence="6" key="1">
    <citation type="submission" date="2011-04" db="EMBL/GenBank/DDBJ databases">
        <title>The complete genome of Thermodesulfatator indicus DSM 15286.</title>
        <authorList>
            <person name="Lucas S."/>
            <person name="Copeland A."/>
            <person name="Lapidus A."/>
            <person name="Bruce D."/>
            <person name="Goodwin L."/>
            <person name="Pitluck S."/>
            <person name="Peters L."/>
            <person name="Kyrpides N."/>
            <person name="Mavromatis K."/>
            <person name="Pagani I."/>
            <person name="Ivanova N."/>
            <person name="Saunders L."/>
            <person name="Detter J.C."/>
            <person name="Tapia R."/>
            <person name="Han C."/>
            <person name="Land M."/>
            <person name="Hauser L."/>
            <person name="Markowitz V."/>
            <person name="Cheng J.-F."/>
            <person name="Hugenholtz P."/>
            <person name="Woyke T."/>
            <person name="Wu D."/>
            <person name="Spring S."/>
            <person name="Schroeder M."/>
            <person name="Brambilla E."/>
            <person name="Klenk H.-P."/>
            <person name="Eisen J.A."/>
        </authorList>
    </citation>
    <scope>NUCLEOTIDE SEQUENCE [LARGE SCALE GENOMIC DNA]</scope>
    <source>
        <strain evidence="6">DSM 15286 / JCM 11887 / CIR29812</strain>
    </source>
</reference>
<dbReference type="GO" id="GO:0005829">
    <property type="term" value="C:cytosol"/>
    <property type="evidence" value="ECO:0007669"/>
    <property type="project" value="TreeGrafter"/>
</dbReference>
<dbReference type="InParanoid" id="F8A7Z2"/>
<dbReference type="InterPro" id="IPR052028">
    <property type="entry name" value="HipA_Ser/Thr_kinase"/>
</dbReference>
<dbReference type="Proteomes" id="UP000006793">
    <property type="component" value="Chromosome"/>
</dbReference>
<feature type="domain" description="HipA-like C-terminal" evidence="4">
    <location>
        <begin position="162"/>
        <end position="363"/>
    </location>
</feature>
<gene>
    <name evidence="5" type="ordered locus">Thein_0022</name>
</gene>
<name>F8A7Z2_THEID</name>
<dbReference type="OrthoDB" id="9805913at2"/>
<evidence type="ECO:0000313" key="5">
    <source>
        <dbReference type="EMBL" id="AEH43908.1"/>
    </source>
</evidence>
<dbReference type="PaxDb" id="667014-Thein_0022"/>
<dbReference type="eggNOG" id="COG3550">
    <property type="taxonomic scope" value="Bacteria"/>
</dbReference>
<dbReference type="KEGG" id="tid:Thein_0022"/>
<dbReference type="STRING" id="667014.Thein_0022"/>
<dbReference type="AlphaFoldDB" id="F8A7Z2"/>
<dbReference type="GO" id="GO:0004674">
    <property type="term" value="F:protein serine/threonine kinase activity"/>
    <property type="evidence" value="ECO:0007669"/>
    <property type="project" value="TreeGrafter"/>
</dbReference>
<evidence type="ECO:0000256" key="1">
    <source>
        <dbReference type="ARBA" id="ARBA00010164"/>
    </source>
</evidence>
<keyword evidence="2" id="KW-0808">Transferase</keyword>
<keyword evidence="3" id="KW-0418">Kinase</keyword>
<evidence type="ECO:0000256" key="2">
    <source>
        <dbReference type="ARBA" id="ARBA00022679"/>
    </source>
</evidence>
<dbReference type="PANTHER" id="PTHR37419">
    <property type="entry name" value="SERINE/THREONINE-PROTEIN KINASE TOXIN HIPA"/>
    <property type="match status" value="1"/>
</dbReference>
<organism evidence="5 6">
    <name type="scientific">Thermodesulfatator indicus (strain DSM 15286 / JCM 11887 / CIR29812)</name>
    <dbReference type="NCBI Taxonomy" id="667014"/>
    <lineage>
        <taxon>Bacteria</taxon>
        <taxon>Pseudomonadati</taxon>
        <taxon>Thermodesulfobacteriota</taxon>
        <taxon>Thermodesulfobacteria</taxon>
        <taxon>Thermodesulfobacteriales</taxon>
        <taxon>Thermodesulfatatoraceae</taxon>
        <taxon>Thermodesulfatator</taxon>
    </lineage>
</organism>
<protein>
    <submittedName>
        <fullName evidence="5">HipA domain protein</fullName>
    </submittedName>
</protein>
<keyword evidence="6" id="KW-1185">Reference proteome</keyword>
<proteinExistence type="inferred from homology"/>
<dbReference type="RefSeq" id="WP_013906655.1">
    <property type="nucleotide sequence ID" value="NC_015681.1"/>
</dbReference>
<comment type="similarity">
    <text evidence="1">Belongs to the HipA Ser/Thr kinase family.</text>
</comment>
<dbReference type="Gene3D" id="1.10.1070.20">
    <property type="match status" value="1"/>
</dbReference>
<reference evidence="5 6" key="2">
    <citation type="journal article" date="2012" name="Stand. Genomic Sci.">
        <title>Complete genome sequence of the thermophilic sulfate-reducing ocean bacterium Thermodesulfatator indicus type strain (CIR29812(T)).</title>
        <authorList>
            <person name="Anderson I."/>
            <person name="Saunders E."/>
            <person name="Lapidus A."/>
            <person name="Nolan M."/>
            <person name="Lucas S."/>
            <person name="Tice H."/>
            <person name="Del Rio T.G."/>
            <person name="Cheng J.F."/>
            <person name="Han C."/>
            <person name="Tapia R."/>
            <person name="Goodwin L.A."/>
            <person name="Pitluck S."/>
            <person name="Liolios K."/>
            <person name="Mavromatis K."/>
            <person name="Pagani I."/>
            <person name="Ivanova N."/>
            <person name="Mikhailova N."/>
            <person name="Pati A."/>
            <person name="Chen A."/>
            <person name="Palaniappan K."/>
            <person name="Land M."/>
            <person name="Hauser L."/>
            <person name="Jeffries C.D."/>
            <person name="Chang Y.J."/>
            <person name="Brambilla E.M."/>
            <person name="Rohde M."/>
            <person name="Spring S."/>
            <person name="Goker M."/>
            <person name="Detter J.C."/>
            <person name="Woyke T."/>
            <person name="Bristow J."/>
            <person name="Eisen J.A."/>
            <person name="Markowitz V."/>
            <person name="Hugenholtz P."/>
            <person name="Kyrpides N.C."/>
            <person name="Klenk H.P."/>
        </authorList>
    </citation>
    <scope>NUCLEOTIDE SEQUENCE [LARGE SCALE GENOMIC DNA]</scope>
    <source>
        <strain evidence="6">DSM 15286 / JCM 11887 / CIR29812</strain>
    </source>
</reference>
<evidence type="ECO:0000256" key="3">
    <source>
        <dbReference type="ARBA" id="ARBA00022777"/>
    </source>
</evidence>
<evidence type="ECO:0000313" key="6">
    <source>
        <dbReference type="Proteomes" id="UP000006793"/>
    </source>
</evidence>
<sequence length="403" mass="46321">MKEEHFNFSLERRLKVWFVDTKGYPHHIGWIDIDREGITFQYETKKFIIDPINLPYTDKPIRTEGLKPPLLIFDDTIPDTWGLKILSDKYDFDFIRNRHLAIGIGDSSRIGALLFSDTEASSPPKPTWVNFRALQKCLEEIPEFDPRRVEEVFNYIGVTGVNIGGAKPKTILVDFHGQPWLVKFPGKTDPAPNTIAQVEVEGLAFARDVGIPVPTFWLVKTKHIYSIAVKRFDITSLKTLYLGRLMLISLSTVMGGLEMFDEGYEVAAQYVKKYSHFPERDVLTFYKQMVLNWFIVNTDDHLKNFAFLWDGETLRLSPAYDLVGNLWGMSEHTMPINDKTNDITPDDLLAAGQKMGFSREVAKGELMLLAERALIYYDRIASFNGTEMLVEKVKERISYFKKV</sequence>
<dbReference type="HOGENOM" id="CLU_041102_1_0_0"/>
<evidence type="ECO:0000259" key="4">
    <source>
        <dbReference type="Pfam" id="PF07804"/>
    </source>
</evidence>
<dbReference type="InterPro" id="IPR012893">
    <property type="entry name" value="HipA-like_C"/>
</dbReference>